<reference evidence="2 3" key="1">
    <citation type="journal article" date="2019" name="Commun. Biol.">
        <title>The bagworm genome reveals a unique fibroin gene that provides high tensile strength.</title>
        <authorList>
            <person name="Kono N."/>
            <person name="Nakamura H."/>
            <person name="Ohtoshi R."/>
            <person name="Tomita M."/>
            <person name="Numata K."/>
            <person name="Arakawa K."/>
        </authorList>
    </citation>
    <scope>NUCLEOTIDE SEQUENCE [LARGE SCALE GENOMIC DNA]</scope>
</reference>
<proteinExistence type="predicted"/>
<comment type="caution">
    <text evidence="2">The sequence shown here is derived from an EMBL/GenBank/DDBJ whole genome shotgun (WGS) entry which is preliminary data.</text>
</comment>
<name>A0A4C1TZG8_EUMVA</name>
<gene>
    <name evidence="2" type="ORF">EVAR_102027_1</name>
</gene>
<feature type="region of interest" description="Disordered" evidence="1">
    <location>
        <begin position="223"/>
        <end position="248"/>
    </location>
</feature>
<dbReference type="EMBL" id="BGZK01000109">
    <property type="protein sequence ID" value="GBP19481.1"/>
    <property type="molecule type" value="Genomic_DNA"/>
</dbReference>
<evidence type="ECO:0000313" key="3">
    <source>
        <dbReference type="Proteomes" id="UP000299102"/>
    </source>
</evidence>
<evidence type="ECO:0000256" key="1">
    <source>
        <dbReference type="SAM" id="MobiDB-lite"/>
    </source>
</evidence>
<dbReference type="Proteomes" id="UP000299102">
    <property type="component" value="Unassembled WGS sequence"/>
</dbReference>
<keyword evidence="3" id="KW-1185">Reference proteome</keyword>
<feature type="region of interest" description="Disordered" evidence="1">
    <location>
        <begin position="19"/>
        <end position="41"/>
    </location>
</feature>
<accession>A0A4C1TZG8</accession>
<evidence type="ECO:0000313" key="2">
    <source>
        <dbReference type="EMBL" id="GBP19481.1"/>
    </source>
</evidence>
<protein>
    <submittedName>
        <fullName evidence="2">Uncharacterized protein</fullName>
    </submittedName>
</protein>
<sequence>MTLEYSWTIYKKVVTKEGATTQDANNKGAARPARAHRPGRGTRALHSLRLGGGFSRSSKLKVRAARGGPAPARAPAAGPVSDGLRIPSRVSSVRCAGAGVSARSSGAVEKGSVTLAARAGRARHSRCGHAAYRAPPAARVRLATPAAPADHTHAHAHVTEHSLPMRTRRPRNVQVQAEWTIVDDGLNLCYKNISCRIRGCTWNQNLSDGSVCDRQQMLRQQEEPWQIKSFKSSNKKNGGRPPGGAGSSPFLTSRVENICFCFMQVAKQGNCNPNRLAARGPGAVTALARAARAAKTVSECFVFNCVSVSQAVAEGVGADERRLRRRTSLGRSPTALATPSW</sequence>
<dbReference type="AlphaFoldDB" id="A0A4C1TZG8"/>
<organism evidence="2 3">
    <name type="scientific">Eumeta variegata</name>
    <name type="common">Bagworm moth</name>
    <name type="synonym">Eumeta japonica</name>
    <dbReference type="NCBI Taxonomy" id="151549"/>
    <lineage>
        <taxon>Eukaryota</taxon>
        <taxon>Metazoa</taxon>
        <taxon>Ecdysozoa</taxon>
        <taxon>Arthropoda</taxon>
        <taxon>Hexapoda</taxon>
        <taxon>Insecta</taxon>
        <taxon>Pterygota</taxon>
        <taxon>Neoptera</taxon>
        <taxon>Endopterygota</taxon>
        <taxon>Lepidoptera</taxon>
        <taxon>Glossata</taxon>
        <taxon>Ditrysia</taxon>
        <taxon>Tineoidea</taxon>
        <taxon>Psychidae</taxon>
        <taxon>Oiketicinae</taxon>
        <taxon>Eumeta</taxon>
    </lineage>
</organism>